<comment type="caution">
    <text evidence="1">The sequence shown here is derived from an EMBL/GenBank/DDBJ whole genome shotgun (WGS) entry which is preliminary data.</text>
</comment>
<dbReference type="EMBL" id="JAGXOE010000045">
    <property type="protein sequence ID" value="MBS4102928.1"/>
    <property type="molecule type" value="Genomic_DNA"/>
</dbReference>
<reference evidence="1 2" key="1">
    <citation type="submission" date="2021-04" db="EMBL/GenBank/DDBJ databases">
        <title>Whole genome sequence analysis of a thiophenic sulfur metabolizing bacteria.</title>
        <authorList>
            <person name="Akhtar N."/>
            <person name="Akram J."/>
            <person name="Aslam A."/>
        </authorList>
    </citation>
    <scope>NUCLEOTIDE SEQUENCE [LARGE SCALE GENOMIC DNA]</scope>
    <source>
        <strain evidence="1 2">3OW</strain>
    </source>
</reference>
<dbReference type="Proteomes" id="UP000676853">
    <property type="component" value="Unassembled WGS sequence"/>
</dbReference>
<evidence type="ECO:0000313" key="1">
    <source>
        <dbReference type="EMBL" id="MBS4102928.1"/>
    </source>
</evidence>
<organism evidence="1 2">
    <name type="scientific">Tsukamurella paurometabola</name>
    <name type="common">Corynebacterium paurometabolum</name>
    <dbReference type="NCBI Taxonomy" id="2061"/>
    <lineage>
        <taxon>Bacteria</taxon>
        <taxon>Bacillati</taxon>
        <taxon>Actinomycetota</taxon>
        <taxon>Actinomycetes</taxon>
        <taxon>Mycobacteriales</taxon>
        <taxon>Tsukamurellaceae</taxon>
        <taxon>Tsukamurella</taxon>
    </lineage>
</organism>
<keyword evidence="2" id="KW-1185">Reference proteome</keyword>
<proteinExistence type="predicted"/>
<protein>
    <submittedName>
        <fullName evidence="1">Uncharacterized protein</fullName>
    </submittedName>
</protein>
<sequence length="266" mass="28575">MLRDVSPVAKLLAGQVDPHIAAMTEVVNRELGDVDAERPDRLDIRSLAGSGTPWSTLATVTDALVRAETDLEFLAYEIIEPIPDLEWRLFHLSVLGEVLGAVRALGGRVRWTAPLSASQSTGPQFQVTIGQDVWDLWFEASSAAKRYGVESPYRAATAAVNVTQRAIGADVMLCCPGSKGLMFECKWSVDGTYVSRDGYHQASSYLVEARAGIVTDAWSYVIGPAEVVPDLSETELAWPGGVAVLGAANIEHIAQLVQAVVTDSHA</sequence>
<accession>A0ABS5NF93</accession>
<gene>
    <name evidence="1" type="ORF">KFZ73_16985</name>
</gene>
<evidence type="ECO:0000313" key="2">
    <source>
        <dbReference type="Proteomes" id="UP000676853"/>
    </source>
</evidence>
<name>A0ABS5NF93_TSUPA</name>